<dbReference type="Proteomes" id="UP000033847">
    <property type="component" value="Unassembled WGS sequence"/>
</dbReference>
<dbReference type="EMBL" id="LCCU01000003">
    <property type="protein sequence ID" value="KKS39176.1"/>
    <property type="molecule type" value="Genomic_DNA"/>
</dbReference>
<gene>
    <name evidence="3" type="ORF">UV00_C0003G0008</name>
</gene>
<proteinExistence type="predicted"/>
<sequence length="443" mass="49543">MKDVYLSLNNNILRLTHIGKEGLKTYSTQLAEDIVSDTKISDIQRYADEIKKGISQITKTLPSKLNLIVITEPEDTILRFIMVNKRDGDKQEQLLNDMKAKITEAPLEDLYFSYQKIAPFLYQFIGVRKPYMDNLLEVAFAVGISLKNVVPWLLLMPKYVGTNDPAVFICRVDGSHVMALSELNGIFYSGVSDKEITAEQLEGFVSDLSLYKKKTPVKKVYTLNYQDLDVKGFEVSEIGIPPVNSEFEDEFKVNMLVNYMLDTEPDISFCQMNLLNLMPLPVVVKSNKSLVYAGAASVLVVTGLLSFFLFFNKDGGSQVASNNQDNVLSEQTSQEVNQAAEQPTPVLDKADLKIKILNGSGLNGLAARTKTLLEEKGYTIVDIDTADETRDATLFRFKKDKLPYKDLMQGDTEDAFPEIVVEDTLPDTEEFDVLIVAGSTSEL</sequence>
<accession>A0A0G1AYK6</accession>
<dbReference type="AlphaFoldDB" id="A0A0G1AYK6"/>
<evidence type="ECO:0000313" key="4">
    <source>
        <dbReference type="Proteomes" id="UP000033847"/>
    </source>
</evidence>
<dbReference type="Pfam" id="PF13399">
    <property type="entry name" value="LytR_C"/>
    <property type="match status" value="1"/>
</dbReference>
<name>A0A0G1AYK6_UNCKA</name>
<feature type="domain" description="LytR/CpsA/Psr regulator C-terminal" evidence="2">
    <location>
        <begin position="351"/>
        <end position="398"/>
    </location>
</feature>
<evidence type="ECO:0000259" key="2">
    <source>
        <dbReference type="Pfam" id="PF13399"/>
    </source>
</evidence>
<protein>
    <recommendedName>
        <fullName evidence="2">LytR/CpsA/Psr regulator C-terminal domain-containing protein</fullName>
    </recommendedName>
</protein>
<evidence type="ECO:0000313" key="3">
    <source>
        <dbReference type="EMBL" id="KKS39176.1"/>
    </source>
</evidence>
<dbReference type="InterPro" id="IPR027381">
    <property type="entry name" value="LytR/CpsA/Psr_C"/>
</dbReference>
<reference evidence="3 4" key="1">
    <citation type="journal article" date="2015" name="Nature">
        <title>rRNA introns, odd ribosomes, and small enigmatic genomes across a large radiation of phyla.</title>
        <authorList>
            <person name="Brown C.T."/>
            <person name="Hug L.A."/>
            <person name="Thomas B.C."/>
            <person name="Sharon I."/>
            <person name="Castelle C.J."/>
            <person name="Singh A."/>
            <person name="Wilkins M.J."/>
            <person name="Williams K.H."/>
            <person name="Banfield J.F."/>
        </authorList>
    </citation>
    <scope>NUCLEOTIDE SEQUENCE [LARGE SCALE GENOMIC DNA]</scope>
</reference>
<keyword evidence="1" id="KW-1133">Transmembrane helix</keyword>
<organism evidence="3 4">
    <name type="scientific">candidate division WWE3 bacterium GW2011_GWF1_42_14</name>
    <dbReference type="NCBI Taxonomy" id="1619138"/>
    <lineage>
        <taxon>Bacteria</taxon>
        <taxon>Katanobacteria</taxon>
    </lineage>
</organism>
<keyword evidence="1" id="KW-0812">Transmembrane</keyword>
<keyword evidence="1" id="KW-0472">Membrane</keyword>
<evidence type="ECO:0000256" key="1">
    <source>
        <dbReference type="SAM" id="Phobius"/>
    </source>
</evidence>
<comment type="caution">
    <text evidence="3">The sequence shown here is derived from an EMBL/GenBank/DDBJ whole genome shotgun (WGS) entry which is preliminary data.</text>
</comment>
<dbReference type="Gene3D" id="3.30.70.2390">
    <property type="match status" value="1"/>
</dbReference>
<feature type="transmembrane region" description="Helical" evidence="1">
    <location>
        <begin position="290"/>
        <end position="311"/>
    </location>
</feature>